<dbReference type="EMBL" id="CAAALY010029844">
    <property type="protein sequence ID" value="VEL16786.1"/>
    <property type="molecule type" value="Genomic_DNA"/>
</dbReference>
<protein>
    <submittedName>
        <fullName evidence="1">Uncharacterized protein</fullName>
    </submittedName>
</protein>
<comment type="caution">
    <text evidence="1">The sequence shown here is derived from an EMBL/GenBank/DDBJ whole genome shotgun (WGS) entry which is preliminary data.</text>
</comment>
<keyword evidence="2" id="KW-1185">Reference proteome</keyword>
<proteinExistence type="predicted"/>
<sequence>MLWSGADIVKFPAVNDLEEEFAANASGSADDNGGDELDFDVAYECSVNGVGQGYADVPGYLHEHERFVGARQAWFVLPEPEEEKQQQVSAAAFANAVVVLNER</sequence>
<dbReference type="Proteomes" id="UP000784294">
    <property type="component" value="Unassembled WGS sequence"/>
</dbReference>
<evidence type="ECO:0000313" key="2">
    <source>
        <dbReference type="Proteomes" id="UP000784294"/>
    </source>
</evidence>
<gene>
    <name evidence="1" type="ORF">PXEA_LOCUS10226</name>
</gene>
<accession>A0A3S5B9H1</accession>
<evidence type="ECO:0000313" key="1">
    <source>
        <dbReference type="EMBL" id="VEL16786.1"/>
    </source>
</evidence>
<organism evidence="1 2">
    <name type="scientific">Protopolystoma xenopodis</name>
    <dbReference type="NCBI Taxonomy" id="117903"/>
    <lineage>
        <taxon>Eukaryota</taxon>
        <taxon>Metazoa</taxon>
        <taxon>Spiralia</taxon>
        <taxon>Lophotrochozoa</taxon>
        <taxon>Platyhelminthes</taxon>
        <taxon>Monogenea</taxon>
        <taxon>Polyopisthocotylea</taxon>
        <taxon>Polystomatidea</taxon>
        <taxon>Polystomatidae</taxon>
        <taxon>Protopolystoma</taxon>
    </lineage>
</organism>
<name>A0A3S5B9H1_9PLAT</name>
<dbReference type="AlphaFoldDB" id="A0A3S5B9H1"/>
<reference evidence="1" key="1">
    <citation type="submission" date="2018-11" db="EMBL/GenBank/DDBJ databases">
        <authorList>
            <consortium name="Pathogen Informatics"/>
        </authorList>
    </citation>
    <scope>NUCLEOTIDE SEQUENCE</scope>
</reference>